<dbReference type="PANTHER" id="PTHR45527">
    <property type="entry name" value="NONRIBOSOMAL PEPTIDE SYNTHETASE"/>
    <property type="match status" value="1"/>
</dbReference>
<dbReference type="Pfam" id="PF13193">
    <property type="entry name" value="AMP-binding_C"/>
    <property type="match status" value="1"/>
</dbReference>
<protein>
    <submittedName>
        <fullName evidence="5">Natural product biosynthesis luciferase-like monooxygenase domain-containing protein</fullName>
    </submittedName>
</protein>
<dbReference type="GO" id="GO:0072330">
    <property type="term" value="P:monocarboxylic acid biosynthetic process"/>
    <property type="evidence" value="ECO:0007669"/>
    <property type="project" value="UniProtKB-ARBA"/>
</dbReference>
<dbReference type="OrthoDB" id="9803968at2"/>
<name>A0A1H3KBS3_9RHOB</name>
<gene>
    <name evidence="5" type="ORF">SAMN05444340_10946</name>
</gene>
<dbReference type="SUPFAM" id="SSF51679">
    <property type="entry name" value="Bacterial luciferase-like"/>
    <property type="match status" value="1"/>
</dbReference>
<keyword evidence="5" id="KW-0503">Monooxygenase</keyword>
<keyword evidence="2" id="KW-0597">Phosphoprotein</keyword>
<dbReference type="STRING" id="321339.SAMN05444340_10946"/>
<dbReference type="RefSeq" id="WP_089883662.1">
    <property type="nucleotide sequence ID" value="NZ_FNPF01000009.1"/>
</dbReference>
<dbReference type="Gene3D" id="3.40.50.980">
    <property type="match status" value="3"/>
</dbReference>
<dbReference type="GO" id="GO:0016705">
    <property type="term" value="F:oxidoreductase activity, acting on paired donors, with incorporation or reduction of molecular oxygen"/>
    <property type="evidence" value="ECO:0007669"/>
    <property type="project" value="InterPro"/>
</dbReference>
<dbReference type="FunFam" id="3.40.50.980:FF:000001">
    <property type="entry name" value="Non-ribosomal peptide synthetase"/>
    <property type="match status" value="1"/>
</dbReference>
<keyword evidence="1" id="KW-0596">Phosphopantetheine</keyword>
<evidence type="ECO:0000256" key="2">
    <source>
        <dbReference type="ARBA" id="ARBA00022553"/>
    </source>
</evidence>
<dbReference type="InterPro" id="IPR025110">
    <property type="entry name" value="AMP-bd_C"/>
</dbReference>
<dbReference type="SUPFAM" id="SSF50486">
    <property type="entry name" value="FMT C-terminal domain-like"/>
    <property type="match status" value="1"/>
</dbReference>
<dbReference type="InterPro" id="IPR024011">
    <property type="entry name" value="Biosynth_lucif-like_mOase_dom"/>
</dbReference>
<dbReference type="Gene3D" id="3.40.50.12230">
    <property type="match status" value="1"/>
</dbReference>
<dbReference type="Pfam" id="PF02911">
    <property type="entry name" value="Formyl_trans_C"/>
    <property type="match status" value="1"/>
</dbReference>
<dbReference type="PROSITE" id="PS00455">
    <property type="entry name" value="AMP_BINDING"/>
    <property type="match status" value="1"/>
</dbReference>
<dbReference type="InterPro" id="IPR036477">
    <property type="entry name" value="Formyl_transf_N_sf"/>
</dbReference>
<dbReference type="SMART" id="SM00823">
    <property type="entry name" value="PKS_PP"/>
    <property type="match status" value="1"/>
</dbReference>
<accession>A0A1H3KBS3</accession>
<reference evidence="5 6" key="1">
    <citation type="submission" date="2016-10" db="EMBL/GenBank/DDBJ databases">
        <authorList>
            <person name="de Groot N.N."/>
        </authorList>
    </citation>
    <scope>NUCLEOTIDE SEQUENCE [LARGE SCALE GENOMIC DNA]</scope>
    <source>
        <strain evidence="5 6">DSM 26880</strain>
    </source>
</reference>
<dbReference type="GO" id="GO:0043041">
    <property type="term" value="P:amino acid activation for nonribosomal peptide biosynthetic process"/>
    <property type="evidence" value="ECO:0007669"/>
    <property type="project" value="TreeGrafter"/>
</dbReference>
<dbReference type="SUPFAM" id="SSF47336">
    <property type="entry name" value="ACP-like"/>
    <property type="match status" value="1"/>
</dbReference>
<keyword evidence="5" id="KW-0560">Oxidoreductase</keyword>
<evidence type="ECO:0000256" key="3">
    <source>
        <dbReference type="SAM" id="MobiDB-lite"/>
    </source>
</evidence>
<evidence type="ECO:0000256" key="1">
    <source>
        <dbReference type="ARBA" id="ARBA00022450"/>
    </source>
</evidence>
<dbReference type="Pfam" id="PF00501">
    <property type="entry name" value="AMP-binding"/>
    <property type="match status" value="2"/>
</dbReference>
<dbReference type="FunFam" id="1.10.1200.10:FF:000016">
    <property type="entry name" value="Non-ribosomal peptide synthase"/>
    <property type="match status" value="1"/>
</dbReference>
<dbReference type="Proteomes" id="UP000199286">
    <property type="component" value="Unassembled WGS sequence"/>
</dbReference>
<dbReference type="InterPro" id="IPR005793">
    <property type="entry name" value="Formyl_trans_C"/>
</dbReference>
<dbReference type="InterPro" id="IPR036736">
    <property type="entry name" value="ACP-like_sf"/>
</dbReference>
<sequence>MSLSTVLIGDDTLLMHCGERLLARGGTVEAVVTAAEPVAEWARGQGFAVIAPGGLDGALPTLRFDWLLSIANLRVLPESVLALPRKGAVNFHDGPLPERAGLNTPVWALIDGETTHGITWHMVEPGIDTGDVLVGRPFPITGADTGLSLNTRAFEAGLAGFDALLDQLQAGTLARHPQDLKRRRYHARGDRPAGHALLDFRQPAEVLERLVRALDHGPYRNPLALPKLRHDGRLVAVGQARVTDADAAPGMVLAADAAGITVACGTGALVLTGLRDVGDGAALGGVDIAAPGVLLAGPDAKEIAALDHRVRRIARHEGFWRDRIATHAPLSLPGLRAGEGAVRTRPLALGGADLASVALWAARMARPGEAIAWYDGALAETSRGGIVCAWVPLRLPLADGRMSTLGAAMAGEIALLRAHGGFARDLPLREPGLRPLAQPALGLSDGAGAIDGCALTVELGEHPVLHVDTARIDPDMAERLARRLETIAGAASPGADAAALPQMHPDERAALIDAPNATGTPFDADLTIHAAFEAQVDRTPDATAAIFEDRAISYAALDARANRIAHVLRARGVAPGTVVGLCLPRGIDLLAGALGIQKAGGAYLPMDPAYPQARLRHVLEDSGAQVMVTNAALAATLPEGLETLALDADPEIDAAPDARPQGGASGGDLAYLIYTSGSTGAPKGVMIEHRAVSNFFTGMDAHVPHAPGDTWLAVTSLSFDISVLELFWTLARGLRVVIAGDAPARNAGGPVSDGEGMDFSLYYWGNDDGAGSDKYRLLLEGARFADDNGFAAVWTPERHFHAFGGPYPNPSVTGAAVAALTRTIGVRGGSVVAPLHHPARIAEEWAVIDNLTNGRAGMAIASGWQPDDFVLRPENAPPDNKPATEQALDQVRRLWRGEAVEFPRADGSLHAVVTQPRPVSADLPVWMTTAGNPETWRQAGALGCHLLTHLLGQSVDEVAGKIAIYHEALRGAGHDPADFAVTLMLHTFVSDSREHAREIARGPMKVYLRAAAGLIKQYAWAFPAFKRPKGVDNAFDLSLDEVAPEELDAILDFAFERYFTESGLFGTVEDALARVDALRAIGVTEVACLIDYGIATDTVLEGLRPLARVVQARRATGPAAGDFSIAAQVARHGVTHLQCTPSMARLLLADPHTRAALGRVRHLFLGGEPLPGALVRDLADATGAALTGFYGPTEATIWSTATRPTPDEDVAGLGRAIANTQLYVLDEKRQPVPLGAEGELWIGGAGVARGYWNRPDLTAERFVENPFHGARMYRTGDLVRRDPDGALRFLGRADDQIKLRGHRIEPAEIEAALDAQEGVTQAVVIAHQAAPGDLRLVAHYTGEARDPERLRAALAARLPAWMVPARFVHLDAFPLTPNRKIDRVALTARASEAPAAAPLAAVPAPEGAPAARPAREAAEVQDRLAALWQRVLGVSRAGPRDNFFDLGGHSLLAVRVHRDIREALEVPDLTITDIFRFPVLSDLAARVATLRGALPEPPAPVAPPEGGPGTAREAAMARRRAMRARRSA</sequence>
<proteinExistence type="predicted"/>
<dbReference type="Pfam" id="PF00296">
    <property type="entry name" value="Bac_luciferase"/>
    <property type="match status" value="1"/>
</dbReference>
<dbReference type="GO" id="GO:0044550">
    <property type="term" value="P:secondary metabolite biosynthetic process"/>
    <property type="evidence" value="ECO:0007669"/>
    <property type="project" value="TreeGrafter"/>
</dbReference>
<dbReference type="InterPro" id="IPR011251">
    <property type="entry name" value="Luciferase-like_dom"/>
</dbReference>
<dbReference type="Pfam" id="PF00551">
    <property type="entry name" value="Formyl_trans_N"/>
    <property type="match status" value="1"/>
</dbReference>
<dbReference type="Pfam" id="PF00550">
    <property type="entry name" value="PP-binding"/>
    <property type="match status" value="1"/>
</dbReference>
<dbReference type="InterPro" id="IPR011034">
    <property type="entry name" value="Formyl_transferase-like_C_sf"/>
</dbReference>
<dbReference type="Gene3D" id="3.20.20.30">
    <property type="entry name" value="Luciferase-like domain"/>
    <property type="match status" value="1"/>
</dbReference>
<dbReference type="Gene3D" id="3.30.300.30">
    <property type="match status" value="1"/>
</dbReference>
<evidence type="ECO:0000313" key="5">
    <source>
        <dbReference type="EMBL" id="SDY49677.1"/>
    </source>
</evidence>
<dbReference type="Gene3D" id="2.30.38.10">
    <property type="entry name" value="Luciferase, Domain 3"/>
    <property type="match status" value="1"/>
</dbReference>
<evidence type="ECO:0000313" key="6">
    <source>
        <dbReference type="Proteomes" id="UP000199286"/>
    </source>
</evidence>
<dbReference type="SUPFAM" id="SSF53328">
    <property type="entry name" value="Formyltransferase"/>
    <property type="match status" value="1"/>
</dbReference>
<dbReference type="EMBL" id="FNPF01000009">
    <property type="protein sequence ID" value="SDY49677.1"/>
    <property type="molecule type" value="Genomic_DNA"/>
</dbReference>
<dbReference type="CDD" id="cd08700">
    <property type="entry name" value="FMT_C_OzmH_like"/>
    <property type="match status" value="1"/>
</dbReference>
<dbReference type="PROSITE" id="PS50075">
    <property type="entry name" value="CARRIER"/>
    <property type="match status" value="1"/>
</dbReference>
<dbReference type="FunFam" id="2.30.38.10:FF:000001">
    <property type="entry name" value="Non-ribosomal peptide synthetase PvdI"/>
    <property type="match status" value="1"/>
</dbReference>
<feature type="region of interest" description="Disordered" evidence="3">
    <location>
        <begin position="1494"/>
        <end position="1528"/>
    </location>
</feature>
<dbReference type="InterPro" id="IPR045851">
    <property type="entry name" value="AMP-bd_C_sf"/>
</dbReference>
<dbReference type="InterPro" id="IPR002376">
    <property type="entry name" value="Formyl_transf_N"/>
</dbReference>
<dbReference type="GO" id="GO:0005737">
    <property type="term" value="C:cytoplasm"/>
    <property type="evidence" value="ECO:0007669"/>
    <property type="project" value="TreeGrafter"/>
</dbReference>
<dbReference type="PANTHER" id="PTHR45527:SF1">
    <property type="entry name" value="FATTY ACID SYNTHASE"/>
    <property type="match status" value="1"/>
</dbReference>
<feature type="domain" description="Carrier" evidence="4">
    <location>
        <begin position="1415"/>
        <end position="1491"/>
    </location>
</feature>
<dbReference type="InterPro" id="IPR009081">
    <property type="entry name" value="PP-bd_ACP"/>
</dbReference>
<evidence type="ECO:0000259" key="4">
    <source>
        <dbReference type="PROSITE" id="PS50075"/>
    </source>
</evidence>
<dbReference type="InterPro" id="IPR036661">
    <property type="entry name" value="Luciferase-like_sf"/>
</dbReference>
<feature type="compositionally biased region" description="Basic residues" evidence="3">
    <location>
        <begin position="1517"/>
        <end position="1528"/>
    </location>
</feature>
<dbReference type="InterPro" id="IPR020806">
    <property type="entry name" value="PKS_PP-bd"/>
</dbReference>
<dbReference type="GO" id="GO:0004497">
    <property type="term" value="F:monooxygenase activity"/>
    <property type="evidence" value="ECO:0007669"/>
    <property type="project" value="UniProtKB-KW"/>
</dbReference>
<dbReference type="InterPro" id="IPR000873">
    <property type="entry name" value="AMP-dep_synth/lig_dom"/>
</dbReference>
<feature type="compositionally biased region" description="Pro residues" evidence="3">
    <location>
        <begin position="1495"/>
        <end position="1506"/>
    </location>
</feature>
<organism evidence="5 6">
    <name type="scientific">Citreimonas salinaria</name>
    <dbReference type="NCBI Taxonomy" id="321339"/>
    <lineage>
        <taxon>Bacteria</taxon>
        <taxon>Pseudomonadati</taxon>
        <taxon>Pseudomonadota</taxon>
        <taxon>Alphaproteobacteria</taxon>
        <taxon>Rhodobacterales</taxon>
        <taxon>Roseobacteraceae</taxon>
        <taxon>Citreimonas</taxon>
    </lineage>
</organism>
<dbReference type="Gene3D" id="1.10.1200.10">
    <property type="entry name" value="ACP-like"/>
    <property type="match status" value="1"/>
</dbReference>
<dbReference type="SUPFAM" id="SSF56801">
    <property type="entry name" value="Acetyl-CoA synthetase-like"/>
    <property type="match status" value="2"/>
</dbReference>
<dbReference type="InterPro" id="IPR020845">
    <property type="entry name" value="AMP-binding_CS"/>
</dbReference>
<dbReference type="GO" id="GO:0031177">
    <property type="term" value="F:phosphopantetheine binding"/>
    <property type="evidence" value="ECO:0007669"/>
    <property type="project" value="InterPro"/>
</dbReference>
<keyword evidence="6" id="KW-1185">Reference proteome</keyword>
<dbReference type="NCBIfam" id="TIGR04020">
    <property type="entry name" value="seco_metab_LLM"/>
    <property type="match status" value="1"/>
</dbReference>